<keyword evidence="9 12" id="KW-1133">Transmembrane helix</keyword>
<comment type="caution">
    <text evidence="13">The sequence shown here is derived from an EMBL/GenBank/DDBJ whole genome shotgun (WGS) entry which is preliminary data.</text>
</comment>
<keyword evidence="11 12" id="KW-0472">Membrane</keyword>
<dbReference type="NCBIfam" id="TIGR00203">
    <property type="entry name" value="cydB"/>
    <property type="match status" value="1"/>
</dbReference>
<accession>A0A3D9LDS9</accession>
<dbReference type="PANTHER" id="PTHR43141:SF5">
    <property type="entry name" value="CYTOCHROME BD-I UBIQUINOL OXIDASE SUBUNIT 2"/>
    <property type="match status" value="1"/>
</dbReference>
<dbReference type="PANTHER" id="PTHR43141">
    <property type="entry name" value="CYTOCHROME BD2 SUBUNIT II"/>
    <property type="match status" value="1"/>
</dbReference>
<evidence type="ECO:0000256" key="12">
    <source>
        <dbReference type="SAM" id="Phobius"/>
    </source>
</evidence>
<protein>
    <submittedName>
        <fullName evidence="13">Cytochrome bd-I ubiquinol oxidase subunit 2 apoprotein</fullName>
    </submittedName>
</protein>
<dbReference type="Proteomes" id="UP000256727">
    <property type="component" value="Unassembled WGS sequence"/>
</dbReference>
<feature type="transmembrane region" description="Helical" evidence="12">
    <location>
        <begin position="160"/>
        <end position="183"/>
    </location>
</feature>
<keyword evidence="10" id="KW-0408">Iron</keyword>
<keyword evidence="7" id="KW-0479">Metal-binding</keyword>
<feature type="transmembrane region" description="Helical" evidence="12">
    <location>
        <begin position="203"/>
        <end position="219"/>
    </location>
</feature>
<evidence type="ECO:0000256" key="7">
    <source>
        <dbReference type="ARBA" id="ARBA00022723"/>
    </source>
</evidence>
<keyword evidence="8" id="KW-0249">Electron transport</keyword>
<organism evidence="13 14">
    <name type="scientific">Citricoccus muralis</name>
    <dbReference type="NCBI Taxonomy" id="169134"/>
    <lineage>
        <taxon>Bacteria</taxon>
        <taxon>Bacillati</taxon>
        <taxon>Actinomycetota</taxon>
        <taxon>Actinomycetes</taxon>
        <taxon>Micrococcales</taxon>
        <taxon>Micrococcaceae</taxon>
        <taxon>Citricoccus</taxon>
    </lineage>
</organism>
<evidence type="ECO:0000256" key="5">
    <source>
        <dbReference type="ARBA" id="ARBA00022617"/>
    </source>
</evidence>
<dbReference type="GO" id="GO:0019646">
    <property type="term" value="P:aerobic electron transport chain"/>
    <property type="evidence" value="ECO:0007669"/>
    <property type="project" value="TreeGrafter"/>
</dbReference>
<keyword evidence="3" id="KW-0813">Transport</keyword>
<comment type="similarity">
    <text evidence="2">Belongs to the cytochrome ubiquinol oxidase subunit 2 family.</text>
</comment>
<evidence type="ECO:0000256" key="3">
    <source>
        <dbReference type="ARBA" id="ARBA00022448"/>
    </source>
</evidence>
<evidence type="ECO:0000256" key="10">
    <source>
        <dbReference type="ARBA" id="ARBA00023004"/>
    </source>
</evidence>
<feature type="transmembrane region" description="Helical" evidence="12">
    <location>
        <begin position="301"/>
        <end position="324"/>
    </location>
</feature>
<comment type="subcellular location">
    <subcellularLocation>
        <location evidence="1">Cell membrane</location>
        <topology evidence="1">Multi-pass membrane protein</topology>
    </subcellularLocation>
</comment>
<keyword evidence="5" id="KW-0349">Heme</keyword>
<dbReference type="PIRSF" id="PIRSF000267">
    <property type="entry name" value="Cyt_oxidse_sub2"/>
    <property type="match status" value="1"/>
</dbReference>
<evidence type="ECO:0000256" key="11">
    <source>
        <dbReference type="ARBA" id="ARBA00023136"/>
    </source>
</evidence>
<reference evidence="13 14" key="1">
    <citation type="submission" date="2018-07" db="EMBL/GenBank/DDBJ databases">
        <title>Sequencing the genomes of 1000 actinobacteria strains.</title>
        <authorList>
            <person name="Klenk H.-P."/>
        </authorList>
    </citation>
    <scope>NUCLEOTIDE SEQUENCE [LARGE SCALE GENOMIC DNA]</scope>
    <source>
        <strain evidence="13 14">DSM 14442</strain>
    </source>
</reference>
<feature type="transmembrane region" description="Helical" evidence="12">
    <location>
        <begin position="77"/>
        <end position="99"/>
    </location>
</feature>
<evidence type="ECO:0000313" key="14">
    <source>
        <dbReference type="Proteomes" id="UP000256727"/>
    </source>
</evidence>
<feature type="transmembrane region" description="Helical" evidence="12">
    <location>
        <begin position="7"/>
        <end position="25"/>
    </location>
</feature>
<keyword evidence="14" id="KW-1185">Reference proteome</keyword>
<dbReference type="GO" id="GO:0046872">
    <property type="term" value="F:metal ion binding"/>
    <property type="evidence" value="ECO:0007669"/>
    <property type="project" value="UniProtKB-KW"/>
</dbReference>
<sequence>MESIEFLPTFWFILVAVLWVGYLFLDGFDLGVGMLMRGWARNESQRRVILNTIGPVWDGNEVWLVTAAGATFAAFPLWYAALFAGLYIPLTITLLALILRAVSIEYRGKALTARNRDRWDWCMAGGSAVAAFSIGLMLAVSTTGLPLNANGDRVGGPFAWLSWEGVVGGLAVVGFSLAMGWAYLGLKTDGAPREAAHRHLTRWLPLYLLPMGAWGVAVVSRQDSLIPWILLALALAAALGALMAAQLRREGWTFIALGASLLTGAAGIFLAVFPVVLPSTIDPAFNLTAMNASSSEYTLNFMAWVAVIMVPIILAYSAFVYWVFRQRLHETHIPESHVVTPV</sequence>
<evidence type="ECO:0000256" key="9">
    <source>
        <dbReference type="ARBA" id="ARBA00022989"/>
    </source>
</evidence>
<evidence type="ECO:0000256" key="8">
    <source>
        <dbReference type="ARBA" id="ARBA00022982"/>
    </source>
</evidence>
<dbReference type="Pfam" id="PF02322">
    <property type="entry name" value="Cyt_bd_oxida_II"/>
    <property type="match status" value="1"/>
</dbReference>
<feature type="transmembrane region" description="Helical" evidence="12">
    <location>
        <begin position="252"/>
        <end position="281"/>
    </location>
</feature>
<dbReference type="GO" id="GO:0005886">
    <property type="term" value="C:plasma membrane"/>
    <property type="evidence" value="ECO:0007669"/>
    <property type="project" value="UniProtKB-SubCell"/>
</dbReference>
<gene>
    <name evidence="13" type="ORF">C8E99_1120</name>
</gene>
<evidence type="ECO:0000256" key="1">
    <source>
        <dbReference type="ARBA" id="ARBA00004651"/>
    </source>
</evidence>
<keyword evidence="6 12" id="KW-0812">Transmembrane</keyword>
<feature type="transmembrane region" description="Helical" evidence="12">
    <location>
        <begin position="119"/>
        <end position="140"/>
    </location>
</feature>
<feature type="transmembrane region" description="Helical" evidence="12">
    <location>
        <begin position="225"/>
        <end position="245"/>
    </location>
</feature>
<dbReference type="AlphaFoldDB" id="A0A3D9LDS9"/>
<dbReference type="GO" id="GO:0009055">
    <property type="term" value="F:electron transfer activity"/>
    <property type="evidence" value="ECO:0007669"/>
    <property type="project" value="TreeGrafter"/>
</dbReference>
<evidence type="ECO:0000313" key="13">
    <source>
        <dbReference type="EMBL" id="REE03313.1"/>
    </source>
</evidence>
<dbReference type="InterPro" id="IPR003317">
    <property type="entry name" value="Cyt-d_oxidase_su2"/>
</dbReference>
<proteinExistence type="inferred from homology"/>
<dbReference type="EMBL" id="QREH01000001">
    <property type="protein sequence ID" value="REE03313.1"/>
    <property type="molecule type" value="Genomic_DNA"/>
</dbReference>
<keyword evidence="4" id="KW-1003">Cell membrane</keyword>
<evidence type="ECO:0000256" key="2">
    <source>
        <dbReference type="ARBA" id="ARBA00007543"/>
    </source>
</evidence>
<evidence type="ECO:0000256" key="4">
    <source>
        <dbReference type="ARBA" id="ARBA00022475"/>
    </source>
</evidence>
<evidence type="ECO:0000256" key="6">
    <source>
        <dbReference type="ARBA" id="ARBA00022692"/>
    </source>
</evidence>
<dbReference type="GO" id="GO:0016682">
    <property type="term" value="F:oxidoreductase activity, acting on diphenols and related substances as donors, oxygen as acceptor"/>
    <property type="evidence" value="ECO:0007669"/>
    <property type="project" value="TreeGrafter"/>
</dbReference>
<dbReference type="GO" id="GO:0070069">
    <property type="term" value="C:cytochrome complex"/>
    <property type="evidence" value="ECO:0007669"/>
    <property type="project" value="TreeGrafter"/>
</dbReference>
<name>A0A3D9LDS9_9MICC</name>